<dbReference type="RefSeq" id="WP_178934693.1">
    <property type="nucleotide sequence ID" value="NZ_JACBAZ010000013.1"/>
</dbReference>
<evidence type="ECO:0000313" key="2">
    <source>
        <dbReference type="EMBL" id="NWK57520.1"/>
    </source>
</evidence>
<sequence>MKTLRLFTAAALLCTLPSCSLIGSILKLPASLMRSIGRTAGVSSLTDEAPSPVVESPAIPAPDSGEVDASEASTTEE</sequence>
<protein>
    <submittedName>
        <fullName evidence="2">Uncharacterized protein</fullName>
    </submittedName>
</protein>
<dbReference type="AlphaFoldDB" id="A0A851GRW9"/>
<comment type="caution">
    <text evidence="2">The sequence shown here is derived from an EMBL/GenBank/DDBJ whole genome shotgun (WGS) entry which is preliminary data.</text>
</comment>
<gene>
    <name evidence="2" type="ORF">HW115_18020</name>
</gene>
<keyword evidence="3" id="KW-1185">Reference proteome</keyword>
<feature type="compositionally biased region" description="Acidic residues" evidence="1">
    <location>
        <begin position="65"/>
        <end position="77"/>
    </location>
</feature>
<name>A0A851GRW9_9BACT</name>
<reference evidence="2 3" key="1">
    <citation type="submission" date="2020-07" db="EMBL/GenBank/DDBJ databases">
        <title>Roseicoccus Jingziensis gen. nov., sp. nov., isolated from coastal seawater.</title>
        <authorList>
            <person name="Feng X."/>
        </authorList>
    </citation>
    <scope>NUCLEOTIDE SEQUENCE [LARGE SCALE GENOMIC DNA]</scope>
    <source>
        <strain evidence="2 3">N1E253</strain>
    </source>
</reference>
<organism evidence="2 3">
    <name type="scientific">Oceaniferula marina</name>
    <dbReference type="NCBI Taxonomy" id="2748318"/>
    <lineage>
        <taxon>Bacteria</taxon>
        <taxon>Pseudomonadati</taxon>
        <taxon>Verrucomicrobiota</taxon>
        <taxon>Verrucomicrobiia</taxon>
        <taxon>Verrucomicrobiales</taxon>
        <taxon>Verrucomicrobiaceae</taxon>
        <taxon>Oceaniferula</taxon>
    </lineage>
</organism>
<evidence type="ECO:0000313" key="3">
    <source>
        <dbReference type="Proteomes" id="UP000557872"/>
    </source>
</evidence>
<feature type="region of interest" description="Disordered" evidence="1">
    <location>
        <begin position="43"/>
        <end position="77"/>
    </location>
</feature>
<accession>A0A851GRW9</accession>
<dbReference type="EMBL" id="JACBAZ010000013">
    <property type="protein sequence ID" value="NWK57520.1"/>
    <property type="molecule type" value="Genomic_DNA"/>
</dbReference>
<evidence type="ECO:0000256" key="1">
    <source>
        <dbReference type="SAM" id="MobiDB-lite"/>
    </source>
</evidence>
<proteinExistence type="predicted"/>
<dbReference type="Proteomes" id="UP000557872">
    <property type="component" value="Unassembled WGS sequence"/>
</dbReference>